<feature type="compositionally biased region" description="Polar residues" evidence="1">
    <location>
        <begin position="646"/>
        <end position="655"/>
    </location>
</feature>
<reference evidence="2 3" key="1">
    <citation type="submission" date="2018-09" db="EMBL/GenBank/DDBJ databases">
        <title>Genomic investigation of the strawberry pathogen Phytophthora fragariae indicates pathogenicity is determined by transcriptional variation in three key races.</title>
        <authorList>
            <person name="Adams T.M."/>
            <person name="Armitage A.D."/>
            <person name="Sobczyk M.K."/>
            <person name="Bates H.J."/>
            <person name="Dunwell J.M."/>
            <person name="Nellist C.F."/>
            <person name="Harrison R.J."/>
        </authorList>
    </citation>
    <scope>NUCLEOTIDE SEQUENCE [LARGE SCALE GENOMIC DNA]</scope>
    <source>
        <strain evidence="2 3">BC-23</strain>
    </source>
</reference>
<feature type="compositionally biased region" description="Basic residues" evidence="1">
    <location>
        <begin position="588"/>
        <end position="597"/>
    </location>
</feature>
<name>A0A6G0MIA4_9STRA</name>
<dbReference type="Proteomes" id="UP000476176">
    <property type="component" value="Unassembled WGS sequence"/>
</dbReference>
<dbReference type="AlphaFoldDB" id="A0A6G0MIA4"/>
<feature type="region of interest" description="Disordered" evidence="1">
    <location>
        <begin position="1"/>
        <end position="68"/>
    </location>
</feature>
<sequence>MQESEREEAGRGSASRASRRVQGLRPEETKSLDEVKREARKANAAKRKAAEEKKKLAAAEEQMSSGLDVQDAHQVLLDDGRDEDPPDDVVSVIAGDEELKMPTLGMPEDEVEILEHPARRLEDAPNEVSLVVDGISDSPQPDEEVEVLPEGDVGLLDKALLVKTEKPLVTVQEDKELPGVDSAVPVLETPGPRPVETPRRDLGVSVAEIQARDYVAGQVWRWERAPSGRISPPSVGYTWPAVTLDTAGWQTAILATSGYLREWSLLATSEDAWVVELRLERRMPAMAQDLTAATIPAGPGLSSPRESVAAIQTLLCEAGFEFTNIVPEWFKTRASKIHRSKVYKVVADLLQLLGVEMLEWQQVTDKASGKSVLPEGVKSERPPRLDYHAEDAEGDLFMNDYESDLLGREFVMRFRTLGIRARSPRGSSQSEPDAKRPQAHPPQPPSLSSLPLYASSGTGPSTVPPSEVNSVAQMSVSRKTESNSVPSQSDVSGQSSVSRRSFVTGSLSSRDESSGSSMWSYEGGHMPYVGYHPMVMTAHGTSGFVPSGPEMGMYVQQTIIPPVQELKPDVGDVDMSDSERDVKTVKTSQRRTRRKVRRPDTSSDEESSDGSYYSRRRERGRRRSSKRTSGRRRSTSRHSERSNRSGYSVKSTGSTQAAMEFMQKMAVSMARVEEKVTQVQEQSARVEKANVLPRTSPNSASFAPMSPEVVEALRAEGALNERQRVEATLVDFQAQLESEKN</sequence>
<feature type="compositionally biased region" description="Basic residues" evidence="1">
    <location>
        <begin position="614"/>
        <end position="636"/>
    </location>
</feature>
<gene>
    <name evidence="2" type="ORF">PF004_g28488</name>
</gene>
<evidence type="ECO:0000313" key="3">
    <source>
        <dbReference type="Proteomes" id="UP000476176"/>
    </source>
</evidence>
<feature type="compositionally biased region" description="Basic and acidic residues" evidence="1">
    <location>
        <begin position="48"/>
        <end position="58"/>
    </location>
</feature>
<evidence type="ECO:0000313" key="2">
    <source>
        <dbReference type="EMBL" id="KAE9168498.1"/>
    </source>
</evidence>
<feature type="compositionally biased region" description="Low complexity" evidence="1">
    <location>
        <begin position="446"/>
        <end position="466"/>
    </location>
</feature>
<organism evidence="2 3">
    <name type="scientific">Phytophthora fragariae</name>
    <dbReference type="NCBI Taxonomy" id="53985"/>
    <lineage>
        <taxon>Eukaryota</taxon>
        <taxon>Sar</taxon>
        <taxon>Stramenopiles</taxon>
        <taxon>Oomycota</taxon>
        <taxon>Peronosporomycetes</taxon>
        <taxon>Peronosporales</taxon>
        <taxon>Peronosporaceae</taxon>
        <taxon>Phytophthora</taxon>
    </lineage>
</organism>
<dbReference type="EMBL" id="QXGC01004624">
    <property type="protein sequence ID" value="KAE9168498.1"/>
    <property type="molecule type" value="Genomic_DNA"/>
</dbReference>
<feature type="region of interest" description="Disordered" evidence="1">
    <location>
        <begin position="565"/>
        <end position="655"/>
    </location>
</feature>
<feature type="region of interest" description="Disordered" evidence="1">
    <location>
        <begin position="421"/>
        <end position="517"/>
    </location>
</feature>
<comment type="caution">
    <text evidence="2">The sequence shown here is derived from an EMBL/GenBank/DDBJ whole genome shotgun (WGS) entry which is preliminary data.</text>
</comment>
<proteinExistence type="predicted"/>
<protein>
    <submittedName>
        <fullName evidence="2">Uncharacterized protein</fullName>
    </submittedName>
</protein>
<evidence type="ECO:0000256" key="1">
    <source>
        <dbReference type="SAM" id="MobiDB-lite"/>
    </source>
</evidence>
<feature type="region of interest" description="Disordered" evidence="1">
    <location>
        <begin position="681"/>
        <end position="703"/>
    </location>
</feature>
<feature type="compositionally biased region" description="Low complexity" evidence="1">
    <location>
        <begin position="484"/>
        <end position="517"/>
    </location>
</feature>
<accession>A0A6G0MIA4</accession>
<feature type="compositionally biased region" description="Polar residues" evidence="1">
    <location>
        <begin position="467"/>
        <end position="477"/>
    </location>
</feature>
<feature type="compositionally biased region" description="Basic and acidic residues" evidence="1">
    <location>
        <begin position="25"/>
        <end position="41"/>
    </location>
</feature>